<dbReference type="Proteomes" id="UP000004080">
    <property type="component" value="Unassembled WGS sequence"/>
</dbReference>
<dbReference type="NCBIfam" id="NF010148">
    <property type="entry name" value="PRK13625.1"/>
    <property type="match status" value="1"/>
</dbReference>
<dbReference type="InterPro" id="IPR004843">
    <property type="entry name" value="Calcineurin-like_PHP"/>
</dbReference>
<evidence type="ECO:0000313" key="3">
    <source>
        <dbReference type="Proteomes" id="UP000004080"/>
    </source>
</evidence>
<dbReference type="GO" id="GO:0016791">
    <property type="term" value="F:phosphatase activity"/>
    <property type="evidence" value="ECO:0007669"/>
    <property type="project" value="TreeGrafter"/>
</dbReference>
<dbReference type="EC" id="3.6.1.17" evidence="2"/>
<keyword evidence="3" id="KW-1185">Reference proteome</keyword>
<sequence>MYDIIGDIHGCWDEYVALTKALGYVWKEGIPQHPQQRTLVFLGDITDRGPDSVAMLTHVTTIVLSKKALYVPGNHCNKLYRYFLGRNVQLIHGLETTVKELQQLPAQALRKLKKAFIQLYESSALYLQLDQEQLVIAHAGISASLIGKQGKKVQTFVLYGDITGQTTTEGLPIRRDWAVSYTEDALIVYGHTPVIQPRKVNRTINIDTGCVFGNCLTALRYPEETTVSVPSSLPFSQEKFQTFN</sequence>
<dbReference type="AlphaFoldDB" id="I8IYQ9"/>
<dbReference type="InterPro" id="IPR050126">
    <property type="entry name" value="Ap4A_hydrolase"/>
</dbReference>
<dbReference type="eggNOG" id="COG0639">
    <property type="taxonomic scope" value="Bacteria"/>
</dbReference>
<name>I8IYQ9_9BACL</name>
<keyword evidence="2" id="KW-0378">Hydrolase</keyword>
<comment type="caution">
    <text evidence="2">The sequence shown here is derived from an EMBL/GenBank/DDBJ whole genome shotgun (WGS) entry which is preliminary data.</text>
</comment>
<accession>I8IYQ9</accession>
<dbReference type="PATRIC" id="fig|1196324.3.peg.3030"/>
<dbReference type="OrthoDB" id="9807890at2"/>
<dbReference type="CDD" id="cd07423">
    <property type="entry name" value="MPP_Prp_like"/>
    <property type="match status" value="1"/>
</dbReference>
<organism evidence="2 3">
    <name type="scientific">Fictibacillus macauensis ZFHKF-1</name>
    <dbReference type="NCBI Taxonomy" id="1196324"/>
    <lineage>
        <taxon>Bacteria</taxon>
        <taxon>Bacillati</taxon>
        <taxon>Bacillota</taxon>
        <taxon>Bacilli</taxon>
        <taxon>Bacillales</taxon>
        <taxon>Fictibacillaceae</taxon>
        <taxon>Fictibacillus</taxon>
    </lineage>
</organism>
<dbReference type="PANTHER" id="PTHR42850:SF7">
    <property type="entry name" value="BIS(5'-NUCLEOSYL)-TETRAPHOSPHATASE PRPE [ASYMMETRICAL]"/>
    <property type="match status" value="1"/>
</dbReference>
<protein>
    <submittedName>
        <fullName evidence="2">Bis(5'-nucleosyl)-tetraphosphatase PrpE</fullName>
        <ecNumber evidence="2">3.6.1.17</ecNumber>
    </submittedName>
</protein>
<dbReference type="InterPro" id="IPR041780">
    <property type="entry name" value="MPP_PrpE-like"/>
</dbReference>
<dbReference type="EMBL" id="AKKV01000031">
    <property type="protein sequence ID" value="EIT84611.1"/>
    <property type="molecule type" value="Genomic_DNA"/>
</dbReference>
<proteinExistence type="predicted"/>
<dbReference type="Gene3D" id="3.60.21.10">
    <property type="match status" value="1"/>
</dbReference>
<reference evidence="2 3" key="1">
    <citation type="journal article" date="2012" name="J. Bacteriol.">
        <title>Genome of Bacillus macauensis ZFHKF-1, a Long-Chain-Forming Bacterium.</title>
        <authorList>
            <person name="Cai L."/>
            <person name="Zhang T."/>
        </authorList>
    </citation>
    <scope>NUCLEOTIDE SEQUENCE [LARGE SCALE GENOMIC DNA]</scope>
    <source>
        <strain evidence="2 3">ZFHKF-1</strain>
    </source>
</reference>
<feature type="domain" description="Calcineurin-like phosphoesterase" evidence="1">
    <location>
        <begin position="4"/>
        <end position="195"/>
    </location>
</feature>
<dbReference type="SUPFAM" id="SSF56300">
    <property type="entry name" value="Metallo-dependent phosphatases"/>
    <property type="match status" value="1"/>
</dbReference>
<dbReference type="STRING" id="1196324.A374_14825"/>
<dbReference type="PANTHER" id="PTHR42850">
    <property type="entry name" value="METALLOPHOSPHOESTERASE"/>
    <property type="match status" value="1"/>
</dbReference>
<dbReference type="GO" id="GO:0004081">
    <property type="term" value="F:bis(5'-nucleosyl)-tetraphosphatase (asymmetrical) activity"/>
    <property type="evidence" value="ECO:0007669"/>
    <property type="project" value="UniProtKB-EC"/>
</dbReference>
<dbReference type="InterPro" id="IPR029052">
    <property type="entry name" value="Metallo-depent_PP-like"/>
</dbReference>
<dbReference type="RefSeq" id="WP_007203041.1">
    <property type="nucleotide sequence ID" value="NZ_AKKV01000031.1"/>
</dbReference>
<gene>
    <name evidence="2" type="ORF">A374_14825</name>
</gene>
<evidence type="ECO:0000259" key="1">
    <source>
        <dbReference type="Pfam" id="PF00149"/>
    </source>
</evidence>
<dbReference type="GO" id="GO:0005737">
    <property type="term" value="C:cytoplasm"/>
    <property type="evidence" value="ECO:0007669"/>
    <property type="project" value="TreeGrafter"/>
</dbReference>
<dbReference type="Pfam" id="PF00149">
    <property type="entry name" value="Metallophos"/>
    <property type="match status" value="1"/>
</dbReference>
<evidence type="ECO:0000313" key="2">
    <source>
        <dbReference type="EMBL" id="EIT84611.1"/>
    </source>
</evidence>